<dbReference type="NCBIfam" id="TIGR00628">
    <property type="entry name" value="ung"/>
    <property type="match status" value="1"/>
</dbReference>
<keyword evidence="7 9" id="KW-0378">Hydrolase</keyword>
<dbReference type="EC" id="3.2.2.27" evidence="4 9"/>
<dbReference type="PANTHER" id="PTHR11264:SF0">
    <property type="entry name" value="URACIL-DNA GLYCOSYLASE"/>
    <property type="match status" value="1"/>
</dbReference>
<dbReference type="Pfam" id="PF03167">
    <property type="entry name" value="UDG"/>
    <property type="match status" value="1"/>
</dbReference>
<dbReference type="Gene3D" id="3.40.470.10">
    <property type="entry name" value="Uracil-DNA glycosylase-like domain"/>
    <property type="match status" value="1"/>
</dbReference>
<keyword evidence="14" id="KW-1185">Reference proteome</keyword>
<dbReference type="FunFam" id="3.40.470.10:FF:000001">
    <property type="entry name" value="Uracil-DNA glycosylase"/>
    <property type="match status" value="1"/>
</dbReference>
<evidence type="ECO:0000259" key="12">
    <source>
        <dbReference type="SMART" id="SM00986"/>
    </source>
</evidence>
<dbReference type="GO" id="GO:0097510">
    <property type="term" value="P:base-excision repair, AP site formation via deaminated base removal"/>
    <property type="evidence" value="ECO:0007669"/>
    <property type="project" value="TreeGrafter"/>
</dbReference>
<dbReference type="PROSITE" id="PS00130">
    <property type="entry name" value="U_DNA_GLYCOSYLASE"/>
    <property type="match status" value="1"/>
</dbReference>
<comment type="subcellular location">
    <subcellularLocation>
        <location evidence="9">Cytoplasm</location>
    </subcellularLocation>
</comment>
<keyword evidence="6 9" id="KW-0227">DNA damage</keyword>
<dbReference type="NCBIfam" id="NF003589">
    <property type="entry name" value="PRK05254.1-2"/>
    <property type="match status" value="1"/>
</dbReference>
<sequence length="221" mass="25168">MQVKIADSWKNILQPEFEKAYFRELTSFVKSEYENHTCYPEGSTIFAAFDYCKLNDLKVVIIGQDPYHGPNQANGLCFSVQDGIPHPPSLINIFKEISSDLNVAYPQSGNLEKWAKQGVLLLNATLTVKAHEAGSHQKKGWETFTDEVIKQISKEKKDVVFLLWGGFAKKKSKLIDKKKHHILESGHPSPLSANRGYWFGNQHFSKTNAFLKSINKKEIIW</sequence>
<feature type="active site" description="Proton acceptor" evidence="9 10">
    <location>
        <position position="65"/>
    </location>
</feature>
<reference evidence="13 14" key="1">
    <citation type="submission" date="2018-05" db="EMBL/GenBank/DDBJ databases">
        <title>Polaribacter aquimarinus sp. nov., isolated from sediment in a sediment of sea.</title>
        <authorList>
            <person name="Lu D."/>
        </authorList>
    </citation>
    <scope>NUCLEOTIDE SEQUENCE [LARGE SCALE GENOMIC DNA]</scope>
    <source>
        <strain evidence="13 14">ZY113</strain>
    </source>
</reference>
<dbReference type="Proteomes" id="UP000245670">
    <property type="component" value="Unassembled WGS sequence"/>
</dbReference>
<dbReference type="HAMAP" id="MF_00148">
    <property type="entry name" value="UDG"/>
    <property type="match status" value="1"/>
</dbReference>
<dbReference type="SUPFAM" id="SSF52141">
    <property type="entry name" value="Uracil-DNA glycosylase-like"/>
    <property type="match status" value="1"/>
</dbReference>
<evidence type="ECO:0000256" key="6">
    <source>
        <dbReference type="ARBA" id="ARBA00022763"/>
    </source>
</evidence>
<evidence type="ECO:0000256" key="3">
    <source>
        <dbReference type="ARBA" id="ARBA00008184"/>
    </source>
</evidence>
<evidence type="ECO:0000256" key="9">
    <source>
        <dbReference type="HAMAP-Rule" id="MF_00148"/>
    </source>
</evidence>
<dbReference type="NCBIfam" id="NF003588">
    <property type="entry name" value="PRK05254.1-1"/>
    <property type="match status" value="1"/>
</dbReference>
<dbReference type="InterPro" id="IPR036895">
    <property type="entry name" value="Uracil-DNA_glycosylase-like_sf"/>
</dbReference>
<evidence type="ECO:0000256" key="7">
    <source>
        <dbReference type="ARBA" id="ARBA00022801"/>
    </source>
</evidence>
<evidence type="ECO:0000256" key="5">
    <source>
        <dbReference type="ARBA" id="ARBA00018429"/>
    </source>
</evidence>
<evidence type="ECO:0000256" key="8">
    <source>
        <dbReference type="ARBA" id="ARBA00023204"/>
    </source>
</evidence>
<dbReference type="AlphaFoldDB" id="A0A2U2J803"/>
<evidence type="ECO:0000256" key="4">
    <source>
        <dbReference type="ARBA" id="ARBA00012030"/>
    </source>
</evidence>
<evidence type="ECO:0000313" key="14">
    <source>
        <dbReference type="Proteomes" id="UP000245670"/>
    </source>
</evidence>
<dbReference type="OrthoDB" id="9804372at2"/>
<protein>
    <recommendedName>
        <fullName evidence="5 9">Uracil-DNA glycosylase</fullName>
        <shortName evidence="9">UDG</shortName>
        <ecNumber evidence="4 9">3.2.2.27</ecNumber>
    </recommendedName>
</protein>
<evidence type="ECO:0000256" key="10">
    <source>
        <dbReference type="PROSITE-ProRule" id="PRU10072"/>
    </source>
</evidence>
<evidence type="ECO:0000256" key="1">
    <source>
        <dbReference type="ARBA" id="ARBA00001400"/>
    </source>
</evidence>
<dbReference type="SMART" id="SM00987">
    <property type="entry name" value="UreE_C"/>
    <property type="match status" value="1"/>
</dbReference>
<dbReference type="GO" id="GO:0005737">
    <property type="term" value="C:cytoplasm"/>
    <property type="evidence" value="ECO:0007669"/>
    <property type="project" value="UniProtKB-SubCell"/>
</dbReference>
<dbReference type="GO" id="GO:0004844">
    <property type="term" value="F:uracil DNA N-glycosylase activity"/>
    <property type="evidence" value="ECO:0007669"/>
    <property type="project" value="UniProtKB-UniRule"/>
</dbReference>
<keyword evidence="8 9" id="KW-0234">DNA repair</keyword>
<gene>
    <name evidence="9" type="primary">ung</name>
    <name evidence="13" type="ORF">DIS07_13760</name>
</gene>
<dbReference type="CDD" id="cd10027">
    <property type="entry name" value="UDG-F1-like"/>
    <property type="match status" value="1"/>
</dbReference>
<comment type="similarity">
    <text evidence="3 9 11">Belongs to the uracil-DNA glycosylase (UDG) superfamily. UNG family.</text>
</comment>
<organism evidence="13 14">
    <name type="scientific">Polaribacter aquimarinus</name>
    <dbReference type="NCBI Taxonomy" id="2100726"/>
    <lineage>
        <taxon>Bacteria</taxon>
        <taxon>Pseudomonadati</taxon>
        <taxon>Bacteroidota</taxon>
        <taxon>Flavobacteriia</taxon>
        <taxon>Flavobacteriales</taxon>
        <taxon>Flavobacteriaceae</taxon>
    </lineage>
</organism>
<dbReference type="InterPro" id="IPR018085">
    <property type="entry name" value="Ura-DNA_Glyclase_AS"/>
</dbReference>
<dbReference type="InterPro" id="IPR005122">
    <property type="entry name" value="Uracil-DNA_glycosylase-like"/>
</dbReference>
<dbReference type="SMART" id="SM00986">
    <property type="entry name" value="UDG"/>
    <property type="match status" value="1"/>
</dbReference>
<evidence type="ECO:0000256" key="11">
    <source>
        <dbReference type="RuleBase" id="RU003780"/>
    </source>
</evidence>
<dbReference type="EMBL" id="QFFG01000006">
    <property type="protein sequence ID" value="PWG04466.1"/>
    <property type="molecule type" value="Genomic_DNA"/>
</dbReference>
<dbReference type="NCBIfam" id="NF003592">
    <property type="entry name" value="PRK05254.1-5"/>
    <property type="match status" value="1"/>
</dbReference>
<evidence type="ECO:0000313" key="13">
    <source>
        <dbReference type="EMBL" id="PWG04466.1"/>
    </source>
</evidence>
<accession>A0A2U2J803</accession>
<dbReference type="NCBIfam" id="NF003591">
    <property type="entry name" value="PRK05254.1-4"/>
    <property type="match status" value="1"/>
</dbReference>
<feature type="domain" description="Uracil-DNA glycosylase-like" evidence="12">
    <location>
        <begin position="49"/>
        <end position="211"/>
    </location>
</feature>
<comment type="catalytic activity">
    <reaction evidence="1 9 11">
        <text>Hydrolyzes single-stranded DNA or mismatched double-stranded DNA and polynucleotides, releasing free uracil.</text>
        <dbReference type="EC" id="3.2.2.27"/>
    </reaction>
</comment>
<name>A0A2U2J803_9FLAO</name>
<evidence type="ECO:0000256" key="2">
    <source>
        <dbReference type="ARBA" id="ARBA00002631"/>
    </source>
</evidence>
<dbReference type="PANTHER" id="PTHR11264">
    <property type="entry name" value="URACIL-DNA GLYCOSYLASE"/>
    <property type="match status" value="1"/>
</dbReference>
<keyword evidence="9" id="KW-0963">Cytoplasm</keyword>
<dbReference type="InterPro" id="IPR002043">
    <property type="entry name" value="UDG_fam1"/>
</dbReference>
<dbReference type="RefSeq" id="WP_109405835.1">
    <property type="nucleotide sequence ID" value="NZ_QFFG01000006.1"/>
</dbReference>
<comment type="caution">
    <text evidence="13">The sequence shown here is derived from an EMBL/GenBank/DDBJ whole genome shotgun (WGS) entry which is preliminary data.</text>
</comment>
<proteinExistence type="inferred from homology"/>
<comment type="function">
    <text evidence="2 9 11">Excises uracil residues from the DNA which can arise as a result of misincorporation of dUMP residues by DNA polymerase or due to deamination of cytosine.</text>
</comment>